<name>A0A7C8Q8Q3_ORBOL</name>
<sequence>MSANVIGPNCAAVAAVRTVLNTSAAYDGEPSCMIGEPYYRKYTASTGQTSQEVEIRPVRNIKSDLSNSTRKS</sequence>
<evidence type="ECO:0000313" key="1">
    <source>
        <dbReference type="EMBL" id="KAF3202448.1"/>
    </source>
</evidence>
<dbReference type="AlphaFoldDB" id="A0A7C8Q8Q3"/>
<accession>A0A7C8Q8Q3</accession>
<dbReference type="EMBL" id="WIWS01000145">
    <property type="protein sequence ID" value="KAF3202448.1"/>
    <property type="molecule type" value="Genomic_DNA"/>
</dbReference>
<reference evidence="1 2" key="1">
    <citation type="submission" date="2019-06" db="EMBL/GenBank/DDBJ databases">
        <authorList>
            <person name="Palmer J.M."/>
        </authorList>
    </citation>
    <scope>NUCLEOTIDE SEQUENCE [LARGE SCALE GENOMIC DNA]</scope>
    <source>
        <strain evidence="1 2">TWF106</strain>
    </source>
</reference>
<proteinExistence type="predicted"/>
<evidence type="ECO:0000313" key="2">
    <source>
        <dbReference type="Proteomes" id="UP000472727"/>
    </source>
</evidence>
<gene>
    <name evidence="1" type="ORF">TWF106_002363</name>
</gene>
<comment type="caution">
    <text evidence="1">The sequence shown here is derived from an EMBL/GenBank/DDBJ whole genome shotgun (WGS) entry which is preliminary data.</text>
</comment>
<dbReference type="Proteomes" id="UP000472727">
    <property type="component" value="Unassembled WGS sequence"/>
</dbReference>
<protein>
    <submittedName>
        <fullName evidence="1">Uncharacterized protein</fullName>
    </submittedName>
</protein>
<organism evidence="1 2">
    <name type="scientific">Orbilia oligospora</name>
    <name type="common">Nematode-trapping fungus</name>
    <name type="synonym">Arthrobotrys oligospora</name>
    <dbReference type="NCBI Taxonomy" id="2813651"/>
    <lineage>
        <taxon>Eukaryota</taxon>
        <taxon>Fungi</taxon>
        <taxon>Dikarya</taxon>
        <taxon>Ascomycota</taxon>
        <taxon>Pezizomycotina</taxon>
        <taxon>Orbiliomycetes</taxon>
        <taxon>Orbiliales</taxon>
        <taxon>Orbiliaceae</taxon>
        <taxon>Orbilia</taxon>
    </lineage>
</organism>